<accession>A0A1V1P4F2</accession>
<keyword evidence="1" id="KW-1133">Transmembrane helix</keyword>
<evidence type="ECO:0000256" key="1">
    <source>
        <dbReference type="SAM" id="Phobius"/>
    </source>
</evidence>
<keyword evidence="1" id="KW-0472">Membrane</keyword>
<comment type="caution">
    <text evidence="2">The sequence shown here is derived from an EMBL/GenBank/DDBJ whole genome shotgun (WGS) entry which is preliminary data.</text>
</comment>
<keyword evidence="1" id="KW-0812">Transmembrane</keyword>
<organism evidence="2 3">
    <name type="scientific">Candidatus Magnetoglobus multicellularis str. Araruama</name>
    <dbReference type="NCBI Taxonomy" id="890399"/>
    <lineage>
        <taxon>Bacteria</taxon>
        <taxon>Pseudomonadati</taxon>
        <taxon>Thermodesulfobacteriota</taxon>
        <taxon>Desulfobacteria</taxon>
        <taxon>Desulfobacterales</taxon>
        <taxon>Desulfobacteraceae</taxon>
        <taxon>Candidatus Magnetoglobus</taxon>
    </lineage>
</organism>
<dbReference type="EMBL" id="ATBP01000603">
    <property type="protein sequence ID" value="ETR69605.1"/>
    <property type="molecule type" value="Genomic_DNA"/>
</dbReference>
<proteinExistence type="predicted"/>
<protein>
    <submittedName>
        <fullName evidence="2">Uncharacterized protein</fullName>
    </submittedName>
</protein>
<dbReference type="Proteomes" id="UP000189670">
    <property type="component" value="Unassembled WGS sequence"/>
</dbReference>
<sequence>MNWISFLKPLSGLEKALKYQVCKKKLVLKTSNASTTVFMVSLKKEKSRECLVVFIKGLENCIPGTPYLIMFANQRFSKIGSFPVVVRGDKIKGNIYQGHFVLIKLGPANEKFCIHFFRSLIWICLYFLKNLDQSFYSLVQITGILHIPVNTFFCTICIIIVQLWFFLACLLPSHSHALRGNVSKGL</sequence>
<name>A0A1V1P4F2_9BACT</name>
<feature type="transmembrane region" description="Helical" evidence="1">
    <location>
        <begin position="112"/>
        <end position="129"/>
    </location>
</feature>
<evidence type="ECO:0000313" key="3">
    <source>
        <dbReference type="Proteomes" id="UP000189670"/>
    </source>
</evidence>
<gene>
    <name evidence="2" type="ORF">OMM_03824</name>
</gene>
<evidence type="ECO:0000313" key="2">
    <source>
        <dbReference type="EMBL" id="ETR69605.1"/>
    </source>
</evidence>
<feature type="transmembrane region" description="Helical" evidence="1">
    <location>
        <begin position="149"/>
        <end position="171"/>
    </location>
</feature>
<reference evidence="3" key="1">
    <citation type="submission" date="2012-11" db="EMBL/GenBank/DDBJ databases">
        <authorList>
            <person name="Lucero-Rivera Y.E."/>
            <person name="Tovar-Ramirez D."/>
        </authorList>
    </citation>
    <scope>NUCLEOTIDE SEQUENCE [LARGE SCALE GENOMIC DNA]</scope>
    <source>
        <strain evidence="3">Araruama</strain>
    </source>
</reference>
<dbReference type="AlphaFoldDB" id="A0A1V1P4F2"/>